<keyword evidence="7 9" id="KW-0414">Isoprene biosynthesis</keyword>
<feature type="binding site" evidence="9">
    <location>
        <position position="8"/>
    </location>
    <ligand>
        <name>a divalent metal cation</name>
        <dbReference type="ChEBI" id="CHEBI:60240"/>
    </ligand>
</feature>
<feature type="site" description="Transition state stabilizer" evidence="9">
    <location>
        <position position="34"/>
    </location>
</feature>
<comment type="caution">
    <text evidence="12">The sequence shown here is derived from an EMBL/GenBank/DDBJ whole genome shotgun (WGS) entry which is preliminary data.</text>
</comment>
<feature type="binding site" evidence="9">
    <location>
        <position position="10"/>
    </location>
    <ligand>
        <name>a divalent metal cation</name>
        <dbReference type="ChEBI" id="CHEBI:60240"/>
    </ligand>
</feature>
<feature type="site" description="Transition state stabilizer" evidence="9">
    <location>
        <position position="133"/>
    </location>
</feature>
<dbReference type="InterPro" id="IPR003526">
    <property type="entry name" value="MECDP_synthase"/>
</dbReference>
<keyword evidence="8 9" id="KW-0456">Lyase</keyword>
<keyword evidence="6 9" id="KW-0479">Metal-binding</keyword>
<organism evidence="12 13">
    <name type="scientific">Pseudomonas putida</name>
    <name type="common">Arthrobacter siderocapsulatus</name>
    <dbReference type="NCBI Taxonomy" id="303"/>
    <lineage>
        <taxon>Bacteria</taxon>
        <taxon>Pseudomonadati</taxon>
        <taxon>Pseudomonadota</taxon>
        <taxon>Gammaproteobacteria</taxon>
        <taxon>Pseudomonadales</taxon>
        <taxon>Pseudomonadaceae</taxon>
        <taxon>Pseudomonas</taxon>
    </lineage>
</organism>
<dbReference type="PROSITE" id="PS01350">
    <property type="entry name" value="ISPF"/>
    <property type="match status" value="1"/>
</dbReference>
<name>A0A1X1A5P7_PSEPU</name>
<feature type="binding site" evidence="9">
    <location>
        <begin position="56"/>
        <end position="58"/>
    </location>
    <ligand>
        <name>4-CDP-2-C-methyl-D-erythritol 2-phosphate</name>
        <dbReference type="ChEBI" id="CHEBI:57919"/>
    </ligand>
</feature>
<feature type="domain" description="2-C-methyl-D-erythritol 2,4-cyclodiphosphate synthase" evidence="11">
    <location>
        <begin position="1"/>
        <end position="154"/>
    </location>
</feature>
<feature type="binding site" evidence="9">
    <location>
        <begin position="100"/>
        <end position="106"/>
    </location>
    <ligand>
        <name>4-CDP-2-C-methyl-D-erythritol 2-phosphate</name>
        <dbReference type="ChEBI" id="CHEBI:57919"/>
    </ligand>
</feature>
<evidence type="ECO:0000259" key="11">
    <source>
        <dbReference type="Pfam" id="PF02542"/>
    </source>
</evidence>
<comment type="similarity">
    <text evidence="3 9 10">Belongs to the IspF family.</text>
</comment>
<dbReference type="InterPro" id="IPR020555">
    <property type="entry name" value="MECDP_synthase_CS"/>
</dbReference>
<evidence type="ECO:0000256" key="7">
    <source>
        <dbReference type="ARBA" id="ARBA00023229"/>
    </source>
</evidence>
<dbReference type="Proteomes" id="UP000193675">
    <property type="component" value="Unassembled WGS sequence"/>
</dbReference>
<dbReference type="FunFam" id="3.30.1330.50:FF:000001">
    <property type="entry name" value="2-C-methyl-D-erythritol 2,4-cyclodiphosphate synthase"/>
    <property type="match status" value="1"/>
</dbReference>
<dbReference type="EMBL" id="NBWC01000003">
    <property type="protein sequence ID" value="ORL67256.1"/>
    <property type="molecule type" value="Genomic_DNA"/>
</dbReference>
<evidence type="ECO:0000256" key="10">
    <source>
        <dbReference type="RuleBase" id="RU004395"/>
    </source>
</evidence>
<evidence type="ECO:0000256" key="3">
    <source>
        <dbReference type="ARBA" id="ARBA00008480"/>
    </source>
</evidence>
<evidence type="ECO:0000256" key="1">
    <source>
        <dbReference type="ARBA" id="ARBA00000200"/>
    </source>
</evidence>
<comment type="catalytic activity">
    <reaction evidence="1 9 10">
        <text>4-CDP-2-C-methyl-D-erythritol 2-phosphate = 2-C-methyl-D-erythritol 2,4-cyclic diphosphate + CMP</text>
        <dbReference type="Rhea" id="RHEA:23864"/>
        <dbReference type="ChEBI" id="CHEBI:57919"/>
        <dbReference type="ChEBI" id="CHEBI:58483"/>
        <dbReference type="ChEBI" id="CHEBI:60377"/>
        <dbReference type="EC" id="4.6.1.12"/>
    </reaction>
</comment>
<dbReference type="PANTHER" id="PTHR43181">
    <property type="entry name" value="2-C-METHYL-D-ERYTHRITOL 2,4-CYCLODIPHOSPHATE SYNTHASE, CHLOROPLASTIC"/>
    <property type="match status" value="1"/>
</dbReference>
<feature type="binding site" evidence="9">
    <location>
        <begin position="8"/>
        <end position="10"/>
    </location>
    <ligand>
        <name>4-CDP-2-C-methyl-D-erythritol 2-phosphate</name>
        <dbReference type="ChEBI" id="CHEBI:57919"/>
    </ligand>
</feature>
<feature type="binding site" evidence="9">
    <location>
        <position position="142"/>
    </location>
    <ligand>
        <name>4-CDP-2-C-methyl-D-erythritol 2-phosphate</name>
        <dbReference type="ChEBI" id="CHEBI:57919"/>
    </ligand>
</feature>
<evidence type="ECO:0000256" key="8">
    <source>
        <dbReference type="ARBA" id="ARBA00023239"/>
    </source>
</evidence>
<accession>A0A1X1A5P7</accession>
<dbReference type="GO" id="GO:0019288">
    <property type="term" value="P:isopentenyl diphosphate biosynthetic process, methylerythritol 4-phosphate pathway"/>
    <property type="evidence" value="ECO:0007669"/>
    <property type="project" value="UniProtKB-UniRule"/>
</dbReference>
<evidence type="ECO:0000256" key="2">
    <source>
        <dbReference type="ARBA" id="ARBA00004709"/>
    </source>
</evidence>
<evidence type="ECO:0000256" key="5">
    <source>
        <dbReference type="ARBA" id="ARBA00012579"/>
    </source>
</evidence>
<comment type="subunit">
    <text evidence="4 9">Homotrimer.</text>
</comment>
<evidence type="ECO:0000256" key="6">
    <source>
        <dbReference type="ARBA" id="ARBA00022723"/>
    </source>
</evidence>
<dbReference type="Pfam" id="PF02542">
    <property type="entry name" value="YgbB"/>
    <property type="match status" value="1"/>
</dbReference>
<dbReference type="SUPFAM" id="SSF69765">
    <property type="entry name" value="IpsF-like"/>
    <property type="match status" value="1"/>
</dbReference>
<feature type="binding site" evidence="9">
    <location>
        <begin position="132"/>
        <end position="135"/>
    </location>
    <ligand>
        <name>4-CDP-2-C-methyl-D-erythritol 2-phosphate</name>
        <dbReference type="ChEBI" id="CHEBI:57919"/>
    </ligand>
</feature>
<dbReference type="GO" id="GO:0016114">
    <property type="term" value="P:terpenoid biosynthetic process"/>
    <property type="evidence" value="ECO:0007669"/>
    <property type="project" value="InterPro"/>
</dbReference>
<proteinExistence type="inferred from homology"/>
<reference evidence="12 13" key="1">
    <citation type="submission" date="2017-04" db="EMBL/GenBank/DDBJ databases">
        <title>Presence of VIM-2 positive Pseudomonas species in chickens and their surrounding environment.</title>
        <authorList>
            <person name="Zhang R."/>
        </authorList>
    </citation>
    <scope>NUCLEOTIDE SEQUENCE [LARGE SCALE GENOMIC DNA]</scope>
    <source>
        <strain evidence="12 13">DZ-C18</strain>
    </source>
</reference>
<evidence type="ECO:0000313" key="12">
    <source>
        <dbReference type="EMBL" id="ORL67256.1"/>
    </source>
</evidence>
<evidence type="ECO:0000313" key="13">
    <source>
        <dbReference type="Proteomes" id="UP000193675"/>
    </source>
</evidence>
<comment type="cofactor">
    <cofactor evidence="9">
        <name>a divalent metal cation</name>
        <dbReference type="ChEBI" id="CHEBI:60240"/>
    </cofactor>
    <text evidence="9">Binds 1 divalent metal cation per subunit.</text>
</comment>
<dbReference type="OrthoDB" id="9804336at2"/>
<feature type="binding site" evidence="9">
    <location>
        <begin position="61"/>
        <end position="65"/>
    </location>
    <ligand>
        <name>4-CDP-2-C-methyl-D-erythritol 2-phosphate</name>
        <dbReference type="ChEBI" id="CHEBI:57919"/>
    </ligand>
</feature>
<gene>
    <name evidence="9" type="primary">ispF</name>
    <name evidence="12" type="ORF">B7H17_02775</name>
</gene>
<dbReference type="EC" id="4.6.1.12" evidence="5 9"/>
<sequence length="157" mass="16799">MRIGHGYDVHRFCDGDFITLGGVRIPHKYGLLAHSDGDVLLHALSDALLGAAALGDIGKHFPDTDPQFKGADSRVLLRHVVGIVQAKGWKVGNVDATIVAQAPKMAPHIETMRQRVAEDLQVALDQVNVKATTTEKLGFTGREEGIAVHAVALLLPA</sequence>
<dbReference type="AlphaFoldDB" id="A0A1X1A5P7"/>
<evidence type="ECO:0000256" key="9">
    <source>
        <dbReference type="HAMAP-Rule" id="MF_00107"/>
    </source>
</evidence>
<dbReference type="Gene3D" id="3.30.1330.50">
    <property type="entry name" value="2-C-methyl-D-erythritol 2,4-cyclodiphosphate synthase"/>
    <property type="match status" value="1"/>
</dbReference>
<comment type="function">
    <text evidence="9">Involved in the biosynthesis of isopentenyl diphosphate (IPP) and dimethylallyl diphosphate (DMAPP), two major building blocks of isoprenoid compounds. Catalyzes the conversion of 4-diphosphocytidyl-2-C-methyl-D-erythritol 2-phosphate (CDP-ME2P) to 2-C-methyl-D-erythritol 2,4-cyclodiphosphate (ME-CPP) with a corresponding release of cytidine 5-monophosphate (CMP).</text>
</comment>
<dbReference type="RefSeq" id="WP_084854401.1">
    <property type="nucleotide sequence ID" value="NZ_JAOTEI010000037.1"/>
</dbReference>
<protein>
    <recommendedName>
        <fullName evidence="5 9">2-C-methyl-D-erythritol 2,4-cyclodiphosphate synthase</fullName>
        <shortName evidence="9">MECDP-synthase</shortName>
        <shortName evidence="9">MECPP-synthase</shortName>
        <shortName evidence="9">MECPS</shortName>
        <ecNumber evidence="5 9">4.6.1.12</ecNumber>
    </recommendedName>
</protein>
<dbReference type="UniPathway" id="UPA00056">
    <property type="reaction ID" value="UER00095"/>
</dbReference>
<feature type="binding site" evidence="9">
    <location>
        <begin position="34"/>
        <end position="35"/>
    </location>
    <ligand>
        <name>4-CDP-2-C-methyl-D-erythritol 2-phosphate</name>
        <dbReference type="ChEBI" id="CHEBI:57919"/>
    </ligand>
</feature>
<dbReference type="HAMAP" id="MF_00107">
    <property type="entry name" value="IspF"/>
    <property type="match status" value="1"/>
</dbReference>
<dbReference type="NCBIfam" id="TIGR00151">
    <property type="entry name" value="ispF"/>
    <property type="match status" value="1"/>
</dbReference>
<dbReference type="InterPro" id="IPR036571">
    <property type="entry name" value="MECDP_synthase_sf"/>
</dbReference>
<feature type="binding site" evidence="9">
    <location>
        <position position="42"/>
    </location>
    <ligand>
        <name>a divalent metal cation</name>
        <dbReference type="ChEBI" id="CHEBI:60240"/>
    </ligand>
</feature>
<dbReference type="GO" id="GO:0008685">
    <property type="term" value="F:2-C-methyl-D-erythritol 2,4-cyclodiphosphate synthase activity"/>
    <property type="evidence" value="ECO:0007669"/>
    <property type="project" value="UniProtKB-UniRule"/>
</dbReference>
<feature type="binding site" evidence="9">
    <location>
        <position position="139"/>
    </location>
    <ligand>
        <name>4-CDP-2-C-methyl-D-erythritol 2-phosphate</name>
        <dbReference type="ChEBI" id="CHEBI:57919"/>
    </ligand>
</feature>
<dbReference type="GO" id="GO:0046872">
    <property type="term" value="F:metal ion binding"/>
    <property type="evidence" value="ECO:0007669"/>
    <property type="project" value="UniProtKB-KW"/>
</dbReference>
<comment type="pathway">
    <text evidence="2 9">Isoprenoid biosynthesis; isopentenyl diphosphate biosynthesis via DXP pathway; isopentenyl diphosphate from 1-deoxy-D-xylulose 5-phosphate: step 4/6.</text>
</comment>
<evidence type="ECO:0000256" key="4">
    <source>
        <dbReference type="ARBA" id="ARBA00011233"/>
    </source>
</evidence>
<dbReference type="CDD" id="cd00554">
    <property type="entry name" value="MECDP_synthase"/>
    <property type="match status" value="1"/>
</dbReference>
<dbReference type="PANTHER" id="PTHR43181:SF1">
    <property type="entry name" value="2-C-METHYL-D-ERYTHRITOL 2,4-CYCLODIPHOSPHATE SYNTHASE, CHLOROPLASTIC"/>
    <property type="match status" value="1"/>
</dbReference>